<dbReference type="InterPro" id="IPR008506">
    <property type="entry name" value="SND2/TMEM208"/>
</dbReference>
<sequence length="142" mass="16178">MRGSKSQIRVFEKNKTTRKLILRSIALYNICALAVYLMNKEKNILVYLVRSIPEALAVYYLYRISTPVISHDGKTTTLVSPGASLNGKGHVSVAFDFLFISMVVKLLLLYSSKSWLLYVFFVISCCYEFLYKPFAALKTNTK</sequence>
<feature type="transmembrane region" description="Helical" evidence="1">
    <location>
        <begin position="115"/>
        <end position="134"/>
    </location>
</feature>
<reference evidence="2 3" key="2">
    <citation type="journal article" date="2012" name="Proc. Natl. Acad. Sci. U.S.A.">
        <title>Gain and loss of multiple functionally related, horizontally transferred genes in the reduced genomes of two microsporidian parasites.</title>
        <authorList>
            <person name="Pombert J.-F."/>
            <person name="Selman M."/>
            <person name="Burki F."/>
            <person name="Bardell F.T."/>
            <person name="Farinelli L."/>
            <person name="Solter L.F."/>
            <person name="Whitman D.W."/>
            <person name="Weiss L.M."/>
            <person name="Corradi N."/>
            <person name="Keeling P.J."/>
        </authorList>
    </citation>
    <scope>NUCLEOTIDE SEQUENCE [LARGE SCALE GENOMIC DNA]</scope>
    <source>
        <strain evidence="2 3">ATCC 50506</strain>
    </source>
</reference>
<keyword evidence="1" id="KW-0472">Membrane</keyword>
<organism evidence="2 3">
    <name type="scientific">Encephalitozoon intestinalis (strain ATCC 50506)</name>
    <name type="common">Microsporidian parasite</name>
    <name type="synonym">Septata intestinalis</name>
    <dbReference type="NCBI Taxonomy" id="876142"/>
    <lineage>
        <taxon>Eukaryota</taxon>
        <taxon>Fungi</taxon>
        <taxon>Fungi incertae sedis</taxon>
        <taxon>Microsporidia</taxon>
        <taxon>Unikaryonidae</taxon>
        <taxon>Encephalitozoon</taxon>
    </lineage>
</organism>
<dbReference type="HOGENOM" id="CLU_148816_0_0_1"/>
<dbReference type="VEuPathDB" id="MicrosporidiaDB:Eint_070590"/>
<dbReference type="RefSeq" id="XP_003073183.1">
    <property type="nucleotide sequence ID" value="XM_003073137.1"/>
</dbReference>
<gene>
    <name evidence="2" type="ORF">Eint_070590</name>
</gene>
<feature type="transmembrane region" description="Helical" evidence="1">
    <location>
        <begin position="91"/>
        <end position="109"/>
    </location>
</feature>
<dbReference type="GeneID" id="9698001"/>
<accession>E0S7Y8</accession>
<dbReference type="Proteomes" id="UP000002313">
    <property type="component" value="Chromosome VII"/>
</dbReference>
<protein>
    <recommendedName>
        <fullName evidence="4">DUF788-domain-containing protein</fullName>
    </recommendedName>
</protein>
<keyword evidence="1" id="KW-0812">Transmembrane</keyword>
<proteinExistence type="predicted"/>
<feature type="transmembrane region" description="Helical" evidence="1">
    <location>
        <begin position="20"/>
        <end position="38"/>
    </location>
</feature>
<name>E0S7Y8_ENCIT</name>
<dbReference type="Pfam" id="PF05620">
    <property type="entry name" value="TMEM208_SND2"/>
    <property type="match status" value="1"/>
</dbReference>
<evidence type="ECO:0000313" key="2">
    <source>
        <dbReference type="EMBL" id="ADM11823.1"/>
    </source>
</evidence>
<dbReference type="AlphaFoldDB" id="E0S7Y8"/>
<evidence type="ECO:0000256" key="1">
    <source>
        <dbReference type="SAM" id="Phobius"/>
    </source>
</evidence>
<dbReference type="EMBL" id="CP001948">
    <property type="protein sequence ID" value="ADM11823.1"/>
    <property type="molecule type" value="Genomic_DNA"/>
</dbReference>
<evidence type="ECO:0000313" key="3">
    <source>
        <dbReference type="Proteomes" id="UP000002313"/>
    </source>
</evidence>
<evidence type="ECO:0008006" key="4">
    <source>
        <dbReference type="Google" id="ProtNLM"/>
    </source>
</evidence>
<reference evidence="2 3" key="1">
    <citation type="journal article" date="2010" name="Nat. Commun.">
        <title>The complete sequence of the smallest known nuclear genome from the microsporidian Encephalitozoon intestinalis.</title>
        <authorList>
            <person name="Corradi N."/>
            <person name="Pombert J.-F."/>
            <person name="Farinelli L."/>
            <person name="Didier E.S."/>
            <person name="Keeling P.J."/>
        </authorList>
    </citation>
    <scope>NUCLEOTIDE SEQUENCE [LARGE SCALE GENOMIC DNA]</scope>
    <source>
        <strain evidence="2 3">ATCC 50506</strain>
    </source>
</reference>
<dbReference type="KEGG" id="ein:Eint_070590"/>
<keyword evidence="1" id="KW-1133">Transmembrane helix</keyword>
<keyword evidence="3" id="KW-1185">Reference proteome</keyword>
<dbReference type="OrthoDB" id="10012212at2759"/>